<reference evidence="4 5" key="1">
    <citation type="submission" date="2019-09" db="EMBL/GenBank/DDBJ databases">
        <title>Genome sequence and assembly of Adhaeribacter sp.</title>
        <authorList>
            <person name="Chhetri G."/>
        </authorList>
    </citation>
    <scope>NUCLEOTIDE SEQUENCE [LARGE SCALE GENOMIC DNA]</scope>
    <source>
        <strain evidence="4 5">DK36</strain>
    </source>
</reference>
<evidence type="ECO:0000313" key="4">
    <source>
        <dbReference type="EMBL" id="KAA5548779.1"/>
    </source>
</evidence>
<dbReference type="EMBL" id="VWSF01000002">
    <property type="protein sequence ID" value="KAA5548779.1"/>
    <property type="molecule type" value="Genomic_DNA"/>
</dbReference>
<keyword evidence="2 4" id="KW-0808">Transferase</keyword>
<evidence type="ECO:0000256" key="1">
    <source>
        <dbReference type="ARBA" id="ARBA00007274"/>
    </source>
</evidence>
<dbReference type="AlphaFoldDB" id="A0A5M6DRA1"/>
<dbReference type="NCBIfam" id="NF007797">
    <property type="entry name" value="PRK10502.1"/>
    <property type="match status" value="1"/>
</dbReference>
<dbReference type="Proteomes" id="UP000323426">
    <property type="component" value="Unassembled WGS sequence"/>
</dbReference>
<evidence type="ECO:0000313" key="5">
    <source>
        <dbReference type="Proteomes" id="UP000323426"/>
    </source>
</evidence>
<evidence type="ECO:0000256" key="3">
    <source>
        <dbReference type="SAM" id="Phobius"/>
    </source>
</evidence>
<keyword evidence="3" id="KW-0472">Membrane</keyword>
<dbReference type="InterPro" id="IPR051159">
    <property type="entry name" value="Hexapeptide_acetyltransf"/>
</dbReference>
<name>A0A5M6DRA1_9BACT</name>
<dbReference type="Gene3D" id="2.160.10.10">
    <property type="entry name" value="Hexapeptide repeat proteins"/>
    <property type="match status" value="1"/>
</dbReference>
<gene>
    <name evidence="4" type="primary">wcaF</name>
    <name evidence="4" type="ORF">F0145_04510</name>
</gene>
<keyword evidence="3" id="KW-1133">Transmembrane helix</keyword>
<comment type="similarity">
    <text evidence="1">Belongs to the transferase hexapeptide repeat family.</text>
</comment>
<proteinExistence type="inferred from homology"/>
<sequence>MSVQAPVNQKVNLSKYNNDWYNPGGSALKRTIWFFINGLIFINPLVPVNGLKIWLLRLFGAKVGQGVVIKPNVNIKYPWLLTIGNHVWVGEKVWIDSLAPIIIHDHVTLSQGAMLLTGSHNYKAQTFDLMVNKIILEEGVWIGAQAVVCPGVTCYTHSILAVGSVATTNLEPYFIYQGNPAEKKRERIINA</sequence>
<protein>
    <submittedName>
        <fullName evidence="4">Colanic acid biosynthesis acetyltransferase WcaF</fullName>
    </submittedName>
</protein>
<accession>A0A5M6DRA1</accession>
<keyword evidence="3" id="KW-0812">Transmembrane</keyword>
<dbReference type="PANTHER" id="PTHR23416">
    <property type="entry name" value="SIALIC ACID SYNTHASE-RELATED"/>
    <property type="match status" value="1"/>
</dbReference>
<evidence type="ECO:0000256" key="2">
    <source>
        <dbReference type="ARBA" id="ARBA00022679"/>
    </source>
</evidence>
<dbReference type="InterPro" id="IPR011004">
    <property type="entry name" value="Trimer_LpxA-like_sf"/>
</dbReference>
<dbReference type="RefSeq" id="WP_150087106.1">
    <property type="nucleotide sequence ID" value="NZ_VWSF01000002.1"/>
</dbReference>
<organism evidence="4 5">
    <name type="scientific">Adhaeribacter rhizoryzae</name>
    <dbReference type="NCBI Taxonomy" id="2607907"/>
    <lineage>
        <taxon>Bacteria</taxon>
        <taxon>Pseudomonadati</taxon>
        <taxon>Bacteroidota</taxon>
        <taxon>Cytophagia</taxon>
        <taxon>Cytophagales</taxon>
        <taxon>Hymenobacteraceae</taxon>
        <taxon>Adhaeribacter</taxon>
    </lineage>
</organism>
<feature type="transmembrane region" description="Helical" evidence="3">
    <location>
        <begin position="32"/>
        <end position="55"/>
    </location>
</feature>
<dbReference type="SUPFAM" id="SSF51161">
    <property type="entry name" value="Trimeric LpxA-like enzymes"/>
    <property type="match status" value="1"/>
</dbReference>
<keyword evidence="5" id="KW-1185">Reference proteome</keyword>
<dbReference type="GO" id="GO:0008374">
    <property type="term" value="F:O-acyltransferase activity"/>
    <property type="evidence" value="ECO:0007669"/>
    <property type="project" value="TreeGrafter"/>
</dbReference>
<dbReference type="PANTHER" id="PTHR23416:SF23">
    <property type="entry name" value="ACETYLTRANSFERASE C18B11.09C-RELATED"/>
    <property type="match status" value="1"/>
</dbReference>
<comment type="caution">
    <text evidence="4">The sequence shown here is derived from an EMBL/GenBank/DDBJ whole genome shotgun (WGS) entry which is preliminary data.</text>
</comment>
<dbReference type="GO" id="GO:0005829">
    <property type="term" value="C:cytosol"/>
    <property type="evidence" value="ECO:0007669"/>
    <property type="project" value="TreeGrafter"/>
</dbReference>